<gene>
    <name evidence="6" type="ORF">METZ01_LOCUS25450</name>
</gene>
<evidence type="ECO:0000256" key="1">
    <source>
        <dbReference type="ARBA" id="ARBA00004305"/>
    </source>
</evidence>
<evidence type="ECO:0000313" key="6">
    <source>
        <dbReference type="EMBL" id="SUZ72596.1"/>
    </source>
</evidence>
<evidence type="ECO:0000259" key="5">
    <source>
        <dbReference type="Pfam" id="PF01593"/>
    </source>
</evidence>
<accession>A0A381PZW6</accession>
<evidence type="ECO:0000256" key="2">
    <source>
        <dbReference type="ARBA" id="ARBA00037217"/>
    </source>
</evidence>
<protein>
    <recommendedName>
        <fullName evidence="4">Pyridine nucleotide-disulfide oxidoreductase domain-containing protein 2</fullName>
    </recommendedName>
</protein>
<reference evidence="6" key="1">
    <citation type="submission" date="2018-05" db="EMBL/GenBank/DDBJ databases">
        <authorList>
            <person name="Lanie J.A."/>
            <person name="Ng W.-L."/>
            <person name="Kazmierczak K.M."/>
            <person name="Andrzejewski T.M."/>
            <person name="Davidsen T.M."/>
            <person name="Wayne K.J."/>
            <person name="Tettelin H."/>
            <person name="Glass J.I."/>
            <person name="Rusch D."/>
            <person name="Podicherti R."/>
            <person name="Tsui H.-C.T."/>
            <person name="Winkler M.E."/>
        </authorList>
    </citation>
    <scope>NUCLEOTIDE SEQUENCE</scope>
</reference>
<proteinExistence type="predicted"/>
<evidence type="ECO:0000256" key="3">
    <source>
        <dbReference type="ARBA" id="ARBA00038825"/>
    </source>
</evidence>
<comment type="subunit">
    <text evidence="3">Interacts with COX5B; this interaction may contribute to localize PYROXD2 to the inner face of the inner mitochondrial membrane.</text>
</comment>
<dbReference type="GO" id="GO:0016491">
    <property type="term" value="F:oxidoreductase activity"/>
    <property type="evidence" value="ECO:0007669"/>
    <property type="project" value="InterPro"/>
</dbReference>
<name>A0A381PZW6_9ZZZZ</name>
<feature type="domain" description="Amine oxidase" evidence="5">
    <location>
        <begin position="13"/>
        <end position="297"/>
    </location>
</feature>
<comment type="subcellular location">
    <subcellularLocation>
        <location evidence="1">Mitochondrion matrix</location>
    </subcellularLocation>
</comment>
<dbReference type="GO" id="GO:0005759">
    <property type="term" value="C:mitochondrial matrix"/>
    <property type="evidence" value="ECO:0007669"/>
    <property type="project" value="UniProtKB-SubCell"/>
</dbReference>
<sequence>MLLQAALSDHPVGSIHGFQGGLGALTQGMAAAAEAAGATIRNNVEVTRITVKSGQAVGVVLDDGEEIPASTVISNVDPKRTLLHLVDPANLDPNFVTKLQNIRTHGVMAKINLALDALPVFTALNTATKTEAASALSGRIHIGPDLDYLERAFDASKYGRYSDRPYMDITIPTLTDPTLAPAGHHVLSICAQFAPYQLREGNWDQSREPFKDAVLAELRHYVPTLDQHIVGQQVLTPLDFESTYGMTGGHIFHGEHALDQLFNLRPLPSLSQYRTPMRQLYLCGAGTHPGGGVTGACGMNASREVLKDRRKRS</sequence>
<dbReference type="InterPro" id="IPR036188">
    <property type="entry name" value="FAD/NAD-bd_sf"/>
</dbReference>
<organism evidence="6">
    <name type="scientific">marine metagenome</name>
    <dbReference type="NCBI Taxonomy" id="408172"/>
    <lineage>
        <taxon>unclassified sequences</taxon>
        <taxon>metagenomes</taxon>
        <taxon>ecological metagenomes</taxon>
    </lineage>
</organism>
<dbReference type="PANTHER" id="PTHR10668">
    <property type="entry name" value="PHYTOENE DEHYDROGENASE"/>
    <property type="match status" value="1"/>
</dbReference>
<dbReference type="EMBL" id="UINC01001151">
    <property type="protein sequence ID" value="SUZ72596.1"/>
    <property type="molecule type" value="Genomic_DNA"/>
</dbReference>
<dbReference type="PANTHER" id="PTHR10668:SF103">
    <property type="entry name" value="PYRIDINE NUCLEOTIDE-DISULFIDE OXIDOREDUCTASE DOMAIN-CONTAINING PROTEIN 2"/>
    <property type="match status" value="1"/>
</dbReference>
<dbReference type="SUPFAM" id="SSF51905">
    <property type="entry name" value="FAD/NAD(P)-binding domain"/>
    <property type="match status" value="1"/>
</dbReference>
<evidence type="ECO:0000256" key="4">
    <source>
        <dbReference type="ARBA" id="ARBA00040298"/>
    </source>
</evidence>
<dbReference type="AlphaFoldDB" id="A0A381PZW6"/>
<dbReference type="Gene3D" id="3.50.50.60">
    <property type="entry name" value="FAD/NAD(P)-binding domain"/>
    <property type="match status" value="1"/>
</dbReference>
<dbReference type="InterPro" id="IPR002937">
    <property type="entry name" value="Amino_oxidase"/>
</dbReference>
<dbReference type="Pfam" id="PF01593">
    <property type="entry name" value="Amino_oxidase"/>
    <property type="match status" value="1"/>
</dbReference>
<comment type="function">
    <text evidence="2">Probable oxidoreductase that may play a role as regulator of mitochondrial function.</text>
</comment>